<dbReference type="InterPro" id="IPR003593">
    <property type="entry name" value="AAA+_ATPase"/>
</dbReference>
<dbReference type="FunFam" id="3.40.50.300:FF:000032">
    <property type="entry name" value="Export ABC transporter ATP-binding protein"/>
    <property type="match status" value="1"/>
</dbReference>
<dbReference type="InterPro" id="IPR027417">
    <property type="entry name" value="P-loop_NTPase"/>
</dbReference>
<evidence type="ECO:0000256" key="4">
    <source>
        <dbReference type="ARBA" id="ARBA00038388"/>
    </source>
</evidence>
<evidence type="ECO:0000256" key="2">
    <source>
        <dbReference type="ARBA" id="ARBA00022741"/>
    </source>
</evidence>
<dbReference type="GO" id="GO:0005886">
    <property type="term" value="C:plasma membrane"/>
    <property type="evidence" value="ECO:0007669"/>
    <property type="project" value="TreeGrafter"/>
</dbReference>
<evidence type="ECO:0000313" key="6">
    <source>
        <dbReference type="EMBL" id="MEA5446928.1"/>
    </source>
</evidence>
<organism evidence="6 7">
    <name type="scientific">Natronospira elongata</name>
    <dbReference type="NCBI Taxonomy" id="3110268"/>
    <lineage>
        <taxon>Bacteria</taxon>
        <taxon>Pseudomonadati</taxon>
        <taxon>Pseudomonadota</taxon>
        <taxon>Gammaproteobacteria</taxon>
        <taxon>Natronospirales</taxon>
        <taxon>Natronospiraceae</taxon>
        <taxon>Natronospira</taxon>
    </lineage>
</organism>
<dbReference type="PANTHER" id="PTHR24220:SF648">
    <property type="entry name" value="ABC TRANSPORTER ATP-BINDING PROTEIN YTRE"/>
    <property type="match status" value="1"/>
</dbReference>
<comment type="similarity">
    <text evidence="4">Belongs to the ABC transporter superfamily. Macrolide exporter (TC 3.A.1.122) family.</text>
</comment>
<sequence length="203" mass="21879">GIDLTVNRGDFLALEGPSGCGKSTLLSILGLLDTPSAGHYELAGVPVHEIDAEERARLRNQEIGFIFQSFNLIPEMSVADNVGLPLTYRKGVSAKERKEKVMESLKRVNMEHRAGHFPGQLSGGQQQRVAVARALVGSPSLLLADEPTGNLDSENGEAVMRMLDELHANGATIVMVTHDPRYASQAARRLPMLDGRIAEAKAA</sequence>
<dbReference type="CDD" id="cd03255">
    <property type="entry name" value="ABC_MJ0796_LolCDE_FtsE"/>
    <property type="match status" value="1"/>
</dbReference>
<evidence type="ECO:0000256" key="1">
    <source>
        <dbReference type="ARBA" id="ARBA00022448"/>
    </source>
</evidence>
<keyword evidence="3 6" id="KW-0067">ATP-binding</keyword>
<dbReference type="GO" id="GO:0022857">
    <property type="term" value="F:transmembrane transporter activity"/>
    <property type="evidence" value="ECO:0007669"/>
    <property type="project" value="TreeGrafter"/>
</dbReference>
<feature type="non-terminal residue" evidence="6">
    <location>
        <position position="1"/>
    </location>
</feature>
<feature type="domain" description="ABC transporter" evidence="5">
    <location>
        <begin position="1"/>
        <end position="203"/>
    </location>
</feature>
<dbReference type="GO" id="GO:0005524">
    <property type="term" value="F:ATP binding"/>
    <property type="evidence" value="ECO:0007669"/>
    <property type="project" value="UniProtKB-KW"/>
</dbReference>
<evidence type="ECO:0000256" key="3">
    <source>
        <dbReference type="ARBA" id="ARBA00022840"/>
    </source>
</evidence>
<dbReference type="GO" id="GO:0016887">
    <property type="term" value="F:ATP hydrolysis activity"/>
    <property type="evidence" value="ECO:0007669"/>
    <property type="project" value="InterPro"/>
</dbReference>
<dbReference type="GO" id="GO:1902495">
    <property type="term" value="C:transmembrane transporter complex"/>
    <property type="evidence" value="ECO:0007669"/>
    <property type="project" value="UniProtKB-ARBA"/>
</dbReference>
<dbReference type="EMBL" id="JAYGII010000102">
    <property type="protein sequence ID" value="MEA5446928.1"/>
    <property type="molecule type" value="Genomic_DNA"/>
</dbReference>
<dbReference type="SMART" id="SM00382">
    <property type="entry name" value="AAA"/>
    <property type="match status" value="1"/>
</dbReference>
<name>A0AAP6JH27_9GAMM</name>
<keyword evidence="7" id="KW-1185">Reference proteome</keyword>
<dbReference type="PROSITE" id="PS00211">
    <property type="entry name" value="ABC_TRANSPORTER_1"/>
    <property type="match status" value="1"/>
</dbReference>
<keyword evidence="2" id="KW-0547">Nucleotide-binding</keyword>
<evidence type="ECO:0000313" key="7">
    <source>
        <dbReference type="Proteomes" id="UP001302316"/>
    </source>
</evidence>
<dbReference type="Pfam" id="PF00005">
    <property type="entry name" value="ABC_tran"/>
    <property type="match status" value="1"/>
</dbReference>
<dbReference type="PROSITE" id="PS50893">
    <property type="entry name" value="ABC_TRANSPORTER_2"/>
    <property type="match status" value="1"/>
</dbReference>
<protein>
    <submittedName>
        <fullName evidence="6">ABC transporter ATP-binding protein</fullName>
    </submittedName>
</protein>
<dbReference type="Gene3D" id="3.40.50.300">
    <property type="entry name" value="P-loop containing nucleotide triphosphate hydrolases"/>
    <property type="match status" value="1"/>
</dbReference>
<evidence type="ECO:0000259" key="5">
    <source>
        <dbReference type="PROSITE" id="PS50893"/>
    </source>
</evidence>
<dbReference type="InterPro" id="IPR003439">
    <property type="entry name" value="ABC_transporter-like_ATP-bd"/>
</dbReference>
<dbReference type="AlphaFoldDB" id="A0AAP6JH27"/>
<keyword evidence="1" id="KW-0813">Transport</keyword>
<dbReference type="RefSeq" id="WP_346053569.1">
    <property type="nucleotide sequence ID" value="NZ_JAYGII010000102.1"/>
</dbReference>
<dbReference type="Proteomes" id="UP001302316">
    <property type="component" value="Unassembled WGS sequence"/>
</dbReference>
<dbReference type="InterPro" id="IPR017871">
    <property type="entry name" value="ABC_transporter-like_CS"/>
</dbReference>
<accession>A0AAP6JH27</accession>
<dbReference type="PANTHER" id="PTHR24220">
    <property type="entry name" value="IMPORT ATP-BINDING PROTEIN"/>
    <property type="match status" value="1"/>
</dbReference>
<dbReference type="SUPFAM" id="SSF52540">
    <property type="entry name" value="P-loop containing nucleoside triphosphate hydrolases"/>
    <property type="match status" value="1"/>
</dbReference>
<reference evidence="6 7" key="1">
    <citation type="submission" date="2023-12" db="EMBL/GenBank/DDBJ databases">
        <title>Whole-genome sequencing of halo(alkali)philic microorganisms from hypersaline lakes.</title>
        <authorList>
            <person name="Sorokin D.Y."/>
            <person name="Merkel A.Y."/>
            <person name="Messina E."/>
            <person name="Yakimov M."/>
        </authorList>
    </citation>
    <scope>NUCLEOTIDE SEQUENCE [LARGE SCALE GENOMIC DNA]</scope>
    <source>
        <strain evidence="6 7">AB-CW1</strain>
    </source>
</reference>
<dbReference type="InterPro" id="IPR017911">
    <property type="entry name" value="MacB-like_ATP-bd"/>
</dbReference>
<proteinExistence type="inferred from homology"/>
<dbReference type="InterPro" id="IPR015854">
    <property type="entry name" value="ABC_transpr_LolD-like"/>
</dbReference>
<gene>
    <name evidence="6" type="ORF">VCB98_13955</name>
</gene>
<comment type="caution">
    <text evidence="6">The sequence shown here is derived from an EMBL/GenBank/DDBJ whole genome shotgun (WGS) entry which is preliminary data.</text>
</comment>